<dbReference type="PANTHER" id="PTHR45974">
    <property type="entry name" value="RECEPTOR-LIKE PROTEIN 55"/>
    <property type="match status" value="1"/>
</dbReference>
<evidence type="ECO:0000256" key="1">
    <source>
        <dbReference type="ARBA" id="ARBA00004370"/>
    </source>
</evidence>
<dbReference type="AlphaFoldDB" id="A0AAV0LG27"/>
<evidence type="ECO:0000256" key="11">
    <source>
        <dbReference type="ARBA" id="ARBA00023180"/>
    </source>
</evidence>
<evidence type="ECO:0000313" key="16">
    <source>
        <dbReference type="Proteomes" id="UP001154282"/>
    </source>
</evidence>
<comment type="caution">
    <text evidence="15">The sequence shown here is derived from an EMBL/GenBank/DDBJ whole genome shotgun (WGS) entry which is preliminary data.</text>
</comment>
<dbReference type="PANTHER" id="PTHR45974:SF283">
    <property type="entry name" value="LEUCINE-RICH REPEAT PROTEIN KINASE FAMILY PROTEIN"/>
    <property type="match status" value="1"/>
</dbReference>
<keyword evidence="9" id="KW-0067">ATP-binding</keyword>
<dbReference type="GO" id="GO:0004674">
    <property type="term" value="F:protein serine/threonine kinase activity"/>
    <property type="evidence" value="ECO:0007669"/>
    <property type="project" value="UniProtKB-KW"/>
</dbReference>
<evidence type="ECO:0000256" key="6">
    <source>
        <dbReference type="ARBA" id="ARBA00022737"/>
    </source>
</evidence>
<comment type="subcellular location">
    <subcellularLocation>
        <location evidence="1">Membrane</location>
    </subcellularLocation>
</comment>
<dbReference type="InterPro" id="IPR008271">
    <property type="entry name" value="Ser/Thr_kinase_AS"/>
</dbReference>
<evidence type="ECO:0000256" key="8">
    <source>
        <dbReference type="ARBA" id="ARBA00022777"/>
    </source>
</evidence>
<feature type="domain" description="Protein kinase" evidence="14">
    <location>
        <begin position="1"/>
        <end position="89"/>
    </location>
</feature>
<evidence type="ECO:0000256" key="13">
    <source>
        <dbReference type="ARBA" id="ARBA00048679"/>
    </source>
</evidence>
<reference evidence="15" key="1">
    <citation type="submission" date="2022-08" db="EMBL/GenBank/DDBJ databases">
        <authorList>
            <person name="Gutierrez-Valencia J."/>
        </authorList>
    </citation>
    <scope>NUCLEOTIDE SEQUENCE</scope>
</reference>
<keyword evidence="10" id="KW-0472">Membrane</keyword>
<dbReference type="FunFam" id="1.10.510.10:FF:001023">
    <property type="entry name" value="Os07g0541700 protein"/>
    <property type="match status" value="1"/>
</dbReference>
<keyword evidence="4" id="KW-0808">Transferase</keyword>
<gene>
    <name evidence="15" type="ORF">LITE_LOCUS23403</name>
</gene>
<evidence type="ECO:0000256" key="5">
    <source>
        <dbReference type="ARBA" id="ARBA00022729"/>
    </source>
</evidence>
<dbReference type="PROSITE" id="PS00108">
    <property type="entry name" value="PROTEIN_KINASE_ST"/>
    <property type="match status" value="1"/>
</dbReference>
<evidence type="ECO:0000259" key="14">
    <source>
        <dbReference type="PROSITE" id="PS50011"/>
    </source>
</evidence>
<dbReference type="EMBL" id="CAMGYJ010000006">
    <property type="protein sequence ID" value="CAI0432311.1"/>
    <property type="molecule type" value="Genomic_DNA"/>
</dbReference>
<keyword evidence="7" id="KW-0547">Nucleotide-binding</keyword>
<dbReference type="Pfam" id="PF00069">
    <property type="entry name" value="Pkinase"/>
    <property type="match status" value="1"/>
</dbReference>
<evidence type="ECO:0000256" key="7">
    <source>
        <dbReference type="ARBA" id="ARBA00022741"/>
    </source>
</evidence>
<comment type="catalytic activity">
    <reaction evidence="13">
        <text>L-seryl-[protein] + ATP = O-phospho-L-seryl-[protein] + ADP + H(+)</text>
        <dbReference type="Rhea" id="RHEA:17989"/>
        <dbReference type="Rhea" id="RHEA-COMP:9863"/>
        <dbReference type="Rhea" id="RHEA-COMP:11604"/>
        <dbReference type="ChEBI" id="CHEBI:15378"/>
        <dbReference type="ChEBI" id="CHEBI:29999"/>
        <dbReference type="ChEBI" id="CHEBI:30616"/>
        <dbReference type="ChEBI" id="CHEBI:83421"/>
        <dbReference type="ChEBI" id="CHEBI:456216"/>
        <dbReference type="EC" id="2.7.11.1"/>
    </reaction>
</comment>
<keyword evidence="5" id="KW-0732">Signal</keyword>
<keyword evidence="6" id="KW-0677">Repeat</keyword>
<keyword evidence="3" id="KW-0723">Serine/threonine-protein kinase</keyword>
<dbReference type="InterPro" id="IPR011009">
    <property type="entry name" value="Kinase-like_dom_sf"/>
</dbReference>
<organism evidence="15 16">
    <name type="scientific">Linum tenue</name>
    <dbReference type="NCBI Taxonomy" id="586396"/>
    <lineage>
        <taxon>Eukaryota</taxon>
        <taxon>Viridiplantae</taxon>
        <taxon>Streptophyta</taxon>
        <taxon>Embryophyta</taxon>
        <taxon>Tracheophyta</taxon>
        <taxon>Spermatophyta</taxon>
        <taxon>Magnoliopsida</taxon>
        <taxon>eudicotyledons</taxon>
        <taxon>Gunneridae</taxon>
        <taxon>Pentapetalae</taxon>
        <taxon>rosids</taxon>
        <taxon>fabids</taxon>
        <taxon>Malpighiales</taxon>
        <taxon>Linaceae</taxon>
        <taxon>Linum</taxon>
    </lineage>
</organism>
<evidence type="ECO:0000256" key="9">
    <source>
        <dbReference type="ARBA" id="ARBA00022840"/>
    </source>
</evidence>
<dbReference type="InterPro" id="IPR000719">
    <property type="entry name" value="Prot_kinase_dom"/>
</dbReference>
<dbReference type="GO" id="GO:0005524">
    <property type="term" value="F:ATP binding"/>
    <property type="evidence" value="ECO:0007669"/>
    <property type="project" value="UniProtKB-KW"/>
</dbReference>
<comment type="catalytic activity">
    <reaction evidence="12">
        <text>L-threonyl-[protein] + ATP = O-phospho-L-threonyl-[protein] + ADP + H(+)</text>
        <dbReference type="Rhea" id="RHEA:46608"/>
        <dbReference type="Rhea" id="RHEA-COMP:11060"/>
        <dbReference type="Rhea" id="RHEA-COMP:11605"/>
        <dbReference type="ChEBI" id="CHEBI:15378"/>
        <dbReference type="ChEBI" id="CHEBI:30013"/>
        <dbReference type="ChEBI" id="CHEBI:30616"/>
        <dbReference type="ChEBI" id="CHEBI:61977"/>
        <dbReference type="ChEBI" id="CHEBI:456216"/>
        <dbReference type="EC" id="2.7.11.1"/>
    </reaction>
</comment>
<keyword evidence="16" id="KW-1185">Reference proteome</keyword>
<name>A0AAV0LG27_9ROSI</name>
<dbReference type="SUPFAM" id="SSF56112">
    <property type="entry name" value="Protein kinase-like (PK-like)"/>
    <property type="match status" value="1"/>
</dbReference>
<evidence type="ECO:0000313" key="15">
    <source>
        <dbReference type="EMBL" id="CAI0432311.1"/>
    </source>
</evidence>
<keyword evidence="8" id="KW-0418">Kinase</keyword>
<dbReference type="PROSITE" id="PS50011">
    <property type="entry name" value="PROTEIN_KINASE_DOM"/>
    <property type="match status" value="1"/>
</dbReference>
<dbReference type="Proteomes" id="UP001154282">
    <property type="component" value="Unassembled WGS sequence"/>
</dbReference>
<evidence type="ECO:0000256" key="3">
    <source>
        <dbReference type="ARBA" id="ARBA00022527"/>
    </source>
</evidence>
<evidence type="ECO:0000256" key="4">
    <source>
        <dbReference type="ARBA" id="ARBA00022679"/>
    </source>
</evidence>
<evidence type="ECO:0000256" key="10">
    <source>
        <dbReference type="ARBA" id="ARBA00023136"/>
    </source>
</evidence>
<dbReference type="Gene3D" id="1.10.510.10">
    <property type="entry name" value="Transferase(Phosphotransferase) domain 1"/>
    <property type="match status" value="1"/>
</dbReference>
<evidence type="ECO:0000256" key="12">
    <source>
        <dbReference type="ARBA" id="ARBA00047899"/>
    </source>
</evidence>
<dbReference type="GO" id="GO:0016020">
    <property type="term" value="C:membrane"/>
    <property type="evidence" value="ECO:0007669"/>
    <property type="project" value="UniProtKB-SubCell"/>
</dbReference>
<protein>
    <recommendedName>
        <fullName evidence="2">non-specific serine/threonine protein kinase</fullName>
        <ecNumber evidence="2">2.7.11.1</ecNumber>
    </recommendedName>
</protein>
<evidence type="ECO:0000256" key="2">
    <source>
        <dbReference type="ARBA" id="ARBA00012513"/>
    </source>
</evidence>
<keyword evidence="11" id="KW-0325">Glycoprotein</keyword>
<sequence length="89" mass="9885">MPNGSLDESLHLKSKRKKQLNLLERLNVAIDVARALEYLHHGLNTPIVHCDLKPSNFLLNHEMTGVVGDFGLAKLFPEAKAIVISRSLS</sequence>
<dbReference type="EC" id="2.7.11.1" evidence="2"/>
<accession>A0AAV0LG27</accession>
<proteinExistence type="predicted"/>